<evidence type="ECO:0000313" key="2">
    <source>
        <dbReference type="EMBL" id="BCF94924.1"/>
    </source>
</evidence>
<name>A0A7I8C1N1_9BURK</name>
<dbReference type="InterPro" id="IPR008638">
    <property type="entry name" value="FhaB/CdiA-like_TPS"/>
</dbReference>
<evidence type="ECO:0000259" key="1">
    <source>
        <dbReference type="SMART" id="SM00912"/>
    </source>
</evidence>
<dbReference type="NCBIfam" id="TIGR01901">
    <property type="entry name" value="adhes_NPXG"/>
    <property type="match status" value="1"/>
</dbReference>
<dbReference type="SMART" id="SM00912">
    <property type="entry name" value="Haemagg_act"/>
    <property type="match status" value="1"/>
</dbReference>
<dbReference type="Proteomes" id="UP000510888">
    <property type="component" value="Plasmid PPGU16_p2"/>
</dbReference>
<evidence type="ECO:0000313" key="3">
    <source>
        <dbReference type="Proteomes" id="UP000510888"/>
    </source>
</evidence>
<protein>
    <recommendedName>
        <fullName evidence="1">Filamentous haemagglutinin FhaB/tRNA nuclease CdiA-like TPS domain-containing protein</fullName>
    </recommendedName>
</protein>
<geneLocation type="plasmid" evidence="2 3">
    <name>PPGU16_p2</name>
</geneLocation>
<sequence length="3915" mass="381487">MRVSTRNALRQLDHVRTIRDELRARLRDTSGYIWTVASNAKTYSWWKRGVSAVVAAALFVGPLTVTFEQSQSAAGVLAAGSRRLDDDAWRQMRDLAGLRARFMMQQAFATPIVDPNAPISFQPRITQSTGANGGVPVVNITAPNAAGISLNQYQTFNIDPVGLILNNSLMSGTSLTGGNVGANPNLAGRTARVIVNQVTSTGAAYASLLNGPLEVFGAPATVVIANPNGITTRGTGFTNTIGVTLSTGTPQFLSDLNGTPTDFSHATAVGYNVTGGHIQIEGNAGANGPGAGIEGTVGTIDLIAETIGVNAPLYAGNRINAIAGRQFVAPNAVSDAGTSYGTSSNGSANTAAAINGANGNANNGLAIDATAFGAMTAGQIQVISTAAGMGVRSDAQLAANAGDLLLSANGDVSVAGTAAQKQATLQSAGNVSMTGAHIGVGGYSISANGDVTSTGTLQSGAKLDVTSGSNINLASTQANGDIAMSAGSNVTLGDVQGGGAASVSAAGNDGAGDVNLNGTSVVSGATTLQAARDINVAGQTNSGTLQATAQRNVNVTAAVQTAGDATVTAKQGNINATANIASGGNLALASGQDTVVAAQATAQQAVTAAAGRDLSISGSLASGTTFNSTSGRDTSVSGSLLVGTDAQVATGRNLDVSGVSIVQHNGAFDAQGDITGSGSIAFGQSGTLNAAHDVSLTGKLLANDLTVTGANNVSLAAVQAGGAFAVTANGNAGGGDVTFNGNAASVGATNVQAARDIAVNGTLAGGAQTTLTAQRDVNVANAATVQSVGDLLMTATTGSVRSTGTVNGASALTVKAAQDVSLTGDTSAVNDVTLSTGHDLAIGGSLAGQAKAALTAGHDIVAGGNSGFASDVTATAGSNLSVTGALQGNAVNFTAANSVSLNNVVSNAALQVTTNAGDIAIGGTVTSLSTATLNAARDVSVSASGTLQSANALNVTSGRDTTNAGTVQSNGDVTLTNASGNLVSTGNIQSGGNLNISAAQSVDLGAQGTSSLGDINVTAGQNLTMNGSVVAQGNGIFNAGNAIGGSAALALGLSANVTSGGDTNVTGSVRAGTIQTNAGGSASLHDVQAASTLSLNATNDLDITGAVVGGSTVVLNAGQNIGVSGSVQSSSDMLLNATAGSIGSTGVINSNGAFTALAGTDIDLGGTTTAASDATLSAARDVNVSGMLAGLGQGVVTAGRDIGGAGTLTFTQAATLAAGRDIVQGGLVQGQSVDITAAGNATVNNIESASTIAVHANGTNSANGAGNVTVTGAAAAAGAVTVNANNDVSVTSTGKIASGTTASVTAQHDIHVDGAIESVGDATLNAQAGSLLATGGINSGGKLDITTGLDLSLGTSTSAVNDITLTAGRDAVLNGTMVGGSNATVTAARDITGGGTQKITETANYAAQHDIALTGGVQANVVTATGGNNAALHDVISATTLDVTANGNAGAGDAAITGTATAPGAIHLTGARDALVSGALASGDALTLTGQRNVTVTGSVESTNDLNATAITGSASFTGTAATAGAFNVASALDTQLGGQIAAAKQIDVQAGRDIALTGTVAGQMDGVLSAGRDITGAGSAAFAQAATLTASHDLALTGALQGSTVSVAGGNNAGLGSVQAVSGDLTVTANGNAGGGDVTFGGNATALGTMLLTASRDVTAAGAINTGGTTTVNAARNFSLADVNSAGDLTLTATGGNGSAGNVTTQGQLSANTAQALNFSRAATVGGDAHLTSGGDMTLTGGIGAQNTGTLTAGGNINAGSVVFGQQANVHAGGSVNVTGVVGTNGNLVVTAGNDMSLGSAQAGGTVQLQAQGHNGAGDVVVMGDIASGSTTSVTAARDVQVGGSASSADMLNVSAGRNLLIGGAAGSNGNITLTATTGALGVGGGVTTQGNFAASAGGNLALLSGGLINGDTNVTSGGAMTLGGNLLGLGVANLNAGGSINGGGALTFGKDITVNAGGGVALGEVQGAGKFTATSNGDMSFGPATAVGDIVATSRAGSVAFNGQVQTGGNATINAANNASATGGISSMGAVNVTGTNGNVTVGGVLSNGDASLHAGQTLTLSGNSVVAGELALSGANVTMSGTASGSKDISINATGTVDAGQSSIVSSKNLQVAGANVTLGNAIVGGTLDARASNQLSLVGSQLDVVGAATLVSQNAFYNASNVLSGGTLTVTAPNLTNAATGSLASTGTTNITATNFANAGLVNGATTNINVAGALNNIGGSLMAVNSLNINTGTLNNQNGLVFAGNPNTPTGPVTGDVSLTINGGGGAFYNVGGQLLAQRNMGVSAVNATIDPSQGTISYGGQLSLTAGFINVGGTWNYGGQGATVVALSGINNYGLITGSAPLTLTTYGTFNNFGQLSGNDVTFNGALSNAANAVVHSGSSITLNGSVTNRGTIESANNLTFNGGGNYDNQYGTTQANGNISLNTDATVYNTVGTILAGGNININAGAVVNDALQGATQTSTQLVGASANPDLLSQIVIGMLSGWYCQNSQGDCYLYQFSQTATIATLLPNMGGGYIDVRSGGSTCYGDSSACAELQVGNSQAGDHQYIALPGIDRTITAPGPVSPGVIAAGGSVNITAGTLSNAGSTISAGLDVNLNLQSLNNASVGNAVATIVDTVDKAQLDAFMAQMNALGTVGIYGSGGLGISGTVVPQSTVSFNPGANVPPSSTSTTTTFGAQGQIIAGRNMNLSGGNLVNGGLLYAGNNFNASAAQSFSNQGQYNSATSTQPGCASGVSGAQCGGAGGMRGGNPNSTTFSYAQQNATVFAGNDLVIAAGQINNTYGNLLAGHDIVIGGVGTTATSTTPAQSLNNTSGNIVAGNNITLNVSGAITNTLPPPVPVHEDYGSKEQYSGCMTVGGYKESYCEGYVDQQTGNSSVISAGNNLQLNAGSLTNIGSLIAAGNNATISVAGPVVNEAQTLNAYWHSHWVQETGDFSPDKRHDIWACGSPEQCTALYGDAYTKVGGAIDPPTPVGNIAATIQAPNLSITSGGEIQNVGNVIGTSVTLTGQKLINGITTANTYTPRVNGPSQVISLSGVNLPGLNLTTPRTVGAPLPTPVAGQASYVSGSLGSSALDPLGPQALLDNLPANLQPGSTLFYYNPQAEDLMLQQAALQQTGKASFIDGLTYDSKHNLSVTAQEKEILYQNAIDYAKANNLQLGDALTQAQLNTLSAPMLWYVEQSVPDPGCVSTGPVTCPTVTALMPQVYLPQNWSAMSADGTITGKDVTLNFNQDGNGSILNTGDITASNTLTVNTGTLTNQANQVNVGQIWSYINEVGYSETTGTAVQPGGFMSAANMDLNVQTLNQIGGALQQLNADGTVDQSGTQQMLAQLQQQLGTSFTQTTVSDNLHTDFVAQGGFGASQIVGIAFAVVIAIMTAGAASAAIGAVATEGSTFAAATAATTTTEGVAMPAVSAGLGNIALSAAAAGFTSSIASQLTMTGQLNWASAFEAAGVAGITAGLTNGITYNSDSGLGFTTQPLAVGGATNSIAGLAGVNPVAGTSVNQATTTTASLTERGLAMLAEAGITAGVGTAIGGGSFANALENALTGELSASGAFAIGDAQASLNDVLGPVGGELAYLAAHAGLGCAASALDGTGCAGGAIGAASSAAFSPDFIQAIDPTGAPLNAAQQAALAGFATLLGGSAGALLGGNAQGAALSAQNEALNNSGDHPGQKGLFEKLGDAFQAAWQSYQNQQAQQAITEAQVAAGVGQQLGAYAPYLIGGGALVAGGVLFGPEIAAACVANAVLCANEISILAGEVYAGVNGMPAGTGASVITGAFSATNTNPVATQPSTAFFWSGRTGSVGGQDIAAQIARLNGGTTLETLIAQNGIQMPAWDAANPAVVQAWQNISAQYASGASGTVRAVIGSNLRPGNVWETAELPALMKNPNVTQIITIDPATGASKVIFTRGNQ</sequence>
<feature type="domain" description="Filamentous haemagglutinin FhaB/tRNA nuclease CdiA-like TPS" evidence="1">
    <location>
        <begin position="132"/>
        <end position="255"/>
    </location>
</feature>
<dbReference type="EMBL" id="AP023177">
    <property type="protein sequence ID" value="BCF94924.1"/>
    <property type="molecule type" value="Genomic_DNA"/>
</dbReference>
<keyword evidence="3" id="KW-1185">Reference proteome</keyword>
<reference evidence="2 3" key="1">
    <citation type="journal article" date="2020" name="Genes (Basel)">
        <title>Genomic Comparison of Insect Gut Symbionts from Divergent Burkholderia Subclades.</title>
        <authorList>
            <person name="Takeshita K."/>
            <person name="Kikuchi Y."/>
        </authorList>
    </citation>
    <scope>NUCLEOTIDE SEQUENCE [LARGE SCALE GENOMIC DNA]</scope>
    <source>
        <strain evidence="2 3">PGU16</strain>
        <plasmid evidence="2 3">PPGU16_p2</plasmid>
    </source>
</reference>
<keyword evidence="2" id="KW-0614">Plasmid</keyword>
<dbReference type="KEGG" id="plad:PPGU16_79910"/>
<dbReference type="SUPFAM" id="SSF52309">
    <property type="entry name" value="N-(deoxy)ribosyltransferase-like"/>
    <property type="match status" value="1"/>
</dbReference>
<accession>A0A7I8C1N1</accession>
<dbReference type="SUPFAM" id="SSF51126">
    <property type="entry name" value="Pectin lyase-like"/>
    <property type="match status" value="1"/>
</dbReference>
<proteinExistence type="predicted"/>
<dbReference type="Gene3D" id="2.160.20.10">
    <property type="entry name" value="Single-stranded right-handed beta-helix, Pectin lyase-like"/>
    <property type="match status" value="1"/>
</dbReference>
<dbReference type="InterPro" id="IPR011050">
    <property type="entry name" value="Pectin_lyase_fold/virulence"/>
</dbReference>
<gene>
    <name evidence="2" type="ORF">PPGU16_79910</name>
</gene>
<organism evidence="2 3">
    <name type="scientific">Paraburkholderia largidicola</name>
    <dbReference type="NCBI Taxonomy" id="3014751"/>
    <lineage>
        <taxon>Bacteria</taxon>
        <taxon>Pseudomonadati</taxon>
        <taxon>Pseudomonadota</taxon>
        <taxon>Betaproteobacteria</taxon>
        <taxon>Burkholderiales</taxon>
        <taxon>Burkholderiaceae</taxon>
        <taxon>Paraburkholderia</taxon>
    </lineage>
</organism>
<dbReference type="Pfam" id="PF05860">
    <property type="entry name" value="TPS"/>
    <property type="match status" value="1"/>
</dbReference>
<dbReference type="RefSeq" id="WP_180727633.1">
    <property type="nucleotide sequence ID" value="NZ_AP023177.1"/>
</dbReference>
<dbReference type="InterPro" id="IPR012334">
    <property type="entry name" value="Pectin_lyas_fold"/>
</dbReference>